<protein>
    <submittedName>
        <fullName evidence="1">Uncharacterized protein</fullName>
    </submittedName>
</protein>
<dbReference type="InterPro" id="IPR054052">
    <property type="entry name" value="Y16Q-like"/>
</dbReference>
<dbReference type="AlphaFoldDB" id="A0AAW6BVB9"/>
<name>A0AAW6BVB9_FLAPL</name>
<gene>
    <name evidence="1" type="ORF">PND83_02580</name>
    <name evidence="2" type="ORF">PNE06_10120</name>
</gene>
<evidence type="ECO:0000313" key="3">
    <source>
        <dbReference type="Proteomes" id="UP001211006"/>
    </source>
</evidence>
<dbReference type="RefSeq" id="WP_195384016.1">
    <property type="nucleotide sequence ID" value="NZ_BAABXT010000001.1"/>
</dbReference>
<organism evidence="1 3">
    <name type="scientific">Flavonifractor plautii</name>
    <name type="common">Fusobacterium plautii</name>
    <dbReference type="NCBI Taxonomy" id="292800"/>
    <lineage>
        <taxon>Bacteria</taxon>
        <taxon>Bacillati</taxon>
        <taxon>Bacillota</taxon>
        <taxon>Clostridia</taxon>
        <taxon>Eubacteriales</taxon>
        <taxon>Oscillospiraceae</taxon>
        <taxon>Flavonifractor</taxon>
    </lineage>
</organism>
<dbReference type="Proteomes" id="UP001211006">
    <property type="component" value="Unassembled WGS sequence"/>
</dbReference>
<dbReference type="EMBL" id="JAQLWV010000013">
    <property type="protein sequence ID" value="MDB7933429.1"/>
    <property type="molecule type" value="Genomic_DNA"/>
</dbReference>
<evidence type="ECO:0000313" key="1">
    <source>
        <dbReference type="EMBL" id="MDB7904853.1"/>
    </source>
</evidence>
<dbReference type="Pfam" id="PF21825">
    <property type="entry name" value="crAss001_48"/>
    <property type="match status" value="1"/>
</dbReference>
<dbReference type="EMBL" id="JAQLWO010000002">
    <property type="protein sequence ID" value="MDB7904853.1"/>
    <property type="molecule type" value="Genomic_DNA"/>
</dbReference>
<proteinExistence type="predicted"/>
<reference evidence="1" key="1">
    <citation type="submission" date="2023-01" db="EMBL/GenBank/DDBJ databases">
        <title>Human gut microbiome strain richness.</title>
        <authorList>
            <person name="Chen-Liaw A."/>
        </authorList>
    </citation>
    <scope>NUCLEOTIDE SEQUENCE</scope>
    <source>
        <strain evidence="2">1001287st1_F4_1001285I_161205</strain>
        <strain evidence="1">2225st1_A6_2225SCRN_200828</strain>
    </source>
</reference>
<evidence type="ECO:0000313" key="2">
    <source>
        <dbReference type="EMBL" id="MDB7933429.1"/>
    </source>
</evidence>
<dbReference type="Proteomes" id="UP001211173">
    <property type="component" value="Unassembled WGS sequence"/>
</dbReference>
<comment type="caution">
    <text evidence="1">The sequence shown here is derived from an EMBL/GenBank/DDBJ whole genome shotgun (WGS) entry which is preliminary data.</text>
</comment>
<accession>A0AAW6BVB9</accession>
<sequence length="81" mass="9486">MELKDTVSLMQSADYKERFKAEYYQLVIRYKKLKAMLEDWDRGELKFNPTCPRSTYNIQIAAMVDYIAILEARAVMEGVAL</sequence>